<dbReference type="PANTHER" id="PTHR43963:SF4">
    <property type="entry name" value="CARBONYL REDUCTASE (NADPH)"/>
    <property type="match status" value="1"/>
</dbReference>
<dbReference type="CDD" id="cd05324">
    <property type="entry name" value="carb_red_PTCR-like_SDR_c"/>
    <property type="match status" value="1"/>
</dbReference>
<evidence type="ECO:0000313" key="7">
    <source>
        <dbReference type="RefSeq" id="XP_036361042.1"/>
    </source>
</evidence>
<dbReference type="InterPro" id="IPR002347">
    <property type="entry name" value="SDR_fam"/>
</dbReference>
<gene>
    <name evidence="7" type="primary">LOC115214796</name>
</gene>
<evidence type="ECO:0000256" key="4">
    <source>
        <dbReference type="ARBA" id="ARBA00026118"/>
    </source>
</evidence>
<keyword evidence="2" id="KW-0521">NADP</keyword>
<evidence type="ECO:0000256" key="2">
    <source>
        <dbReference type="ARBA" id="ARBA00022857"/>
    </source>
</evidence>
<keyword evidence="6" id="KW-1185">Reference proteome</keyword>
<dbReference type="EC" id="1.1.1.184" evidence="4"/>
<organism evidence="6 7">
    <name type="scientific">Octopus sinensis</name>
    <name type="common">East Asian common octopus</name>
    <dbReference type="NCBI Taxonomy" id="2607531"/>
    <lineage>
        <taxon>Eukaryota</taxon>
        <taxon>Metazoa</taxon>
        <taxon>Spiralia</taxon>
        <taxon>Lophotrochozoa</taxon>
        <taxon>Mollusca</taxon>
        <taxon>Cephalopoda</taxon>
        <taxon>Coleoidea</taxon>
        <taxon>Octopodiformes</taxon>
        <taxon>Octopoda</taxon>
        <taxon>Incirrata</taxon>
        <taxon>Octopodidae</taxon>
        <taxon>Octopus</taxon>
    </lineage>
</organism>
<dbReference type="RefSeq" id="XP_036361042.1">
    <property type="nucleotide sequence ID" value="XM_036505149.1"/>
</dbReference>
<dbReference type="SUPFAM" id="SSF51735">
    <property type="entry name" value="NAD(P)-binding Rossmann-fold domains"/>
    <property type="match status" value="1"/>
</dbReference>
<dbReference type="GO" id="GO:0004090">
    <property type="term" value="F:carbonyl reductase (NADPH) activity"/>
    <property type="evidence" value="ECO:0007669"/>
    <property type="project" value="UniProtKB-EC"/>
</dbReference>
<sequence>MVQVAVVTGSNKGIGYAIVRDLCGKFKGDVTATARDVGRGEAATARLNKEGCHSKFHQLDITDSKSISALAKYLKETYGGVDILVNNAAILYQSAISFLGRFNSEQVEETLRCNFTATLNVCQEIFPLLRPHARVVNISSNSGVTALERCSKELREKFTSKALTMTQLVNLMAQYVTDVKNGDYKAKGWPSFYYAAYGVSKIGVTNMSIIQQKVLDGEGKEDIVVNACCPGYVSTDMTNHLGPRTIEEGADTPVYLALLPPNVKEPRGQFVVDRQIREWK</sequence>
<proteinExistence type="inferred from homology"/>
<evidence type="ECO:0000313" key="6">
    <source>
        <dbReference type="Proteomes" id="UP000515154"/>
    </source>
</evidence>
<accession>A0A7E6F261</accession>
<dbReference type="Pfam" id="PF00106">
    <property type="entry name" value="adh_short"/>
    <property type="match status" value="1"/>
</dbReference>
<comment type="similarity">
    <text evidence="1 5">Belongs to the short-chain dehydrogenases/reductases (SDR) family.</text>
</comment>
<dbReference type="PRINTS" id="PR00081">
    <property type="entry name" value="GDHRDH"/>
</dbReference>
<dbReference type="PRINTS" id="PR00080">
    <property type="entry name" value="SDRFAMILY"/>
</dbReference>
<dbReference type="Proteomes" id="UP000515154">
    <property type="component" value="Linkage group LG8"/>
</dbReference>
<protein>
    <recommendedName>
        <fullName evidence="4">carbonyl reductase (NADPH)</fullName>
        <ecNumber evidence="4">1.1.1.184</ecNumber>
    </recommendedName>
</protein>
<dbReference type="PANTHER" id="PTHR43963">
    <property type="entry name" value="CARBONYL REDUCTASE 1-RELATED"/>
    <property type="match status" value="1"/>
</dbReference>
<dbReference type="KEGG" id="osn:115214796"/>
<evidence type="ECO:0000256" key="3">
    <source>
        <dbReference type="ARBA" id="ARBA00023002"/>
    </source>
</evidence>
<evidence type="ECO:0000256" key="1">
    <source>
        <dbReference type="ARBA" id="ARBA00006484"/>
    </source>
</evidence>
<dbReference type="Gene3D" id="3.40.50.720">
    <property type="entry name" value="NAD(P)-binding Rossmann-like Domain"/>
    <property type="match status" value="1"/>
</dbReference>
<reference evidence="7" key="1">
    <citation type="submission" date="2025-08" db="UniProtKB">
        <authorList>
            <consortium name="RefSeq"/>
        </authorList>
    </citation>
    <scope>IDENTIFICATION</scope>
</reference>
<dbReference type="AlphaFoldDB" id="A0A7E6F261"/>
<dbReference type="InterPro" id="IPR036291">
    <property type="entry name" value="NAD(P)-bd_dom_sf"/>
</dbReference>
<dbReference type="InterPro" id="IPR045313">
    <property type="entry name" value="CBR1-like"/>
</dbReference>
<keyword evidence="3" id="KW-0560">Oxidoreductase</keyword>
<name>A0A7E6F261_9MOLL</name>
<evidence type="ECO:0000256" key="5">
    <source>
        <dbReference type="RuleBase" id="RU000363"/>
    </source>
</evidence>